<reference evidence="5 6" key="1">
    <citation type="submission" date="2019-04" db="EMBL/GenBank/DDBJ databases">
        <title>A reverse ecology approach based on a biological definition of microbial populations.</title>
        <authorList>
            <person name="Arevalo P."/>
            <person name="Vaninsberghe D."/>
            <person name="Elsherbini J."/>
            <person name="Gore J."/>
            <person name="Polz M."/>
        </authorList>
    </citation>
    <scope>NUCLEOTIDE SEQUENCE [LARGE SCALE GENOMIC DNA]</scope>
    <source>
        <strain evidence="5 6">10N.222.48.A1</strain>
    </source>
</reference>
<dbReference type="Gene3D" id="2.60.120.10">
    <property type="entry name" value="Jelly Rolls"/>
    <property type="match status" value="1"/>
</dbReference>
<dbReference type="InterPro" id="IPR014710">
    <property type="entry name" value="RmlC-like_jellyroll"/>
</dbReference>
<dbReference type="InterPro" id="IPR036390">
    <property type="entry name" value="WH_DNA-bd_sf"/>
</dbReference>
<keyword evidence="3" id="KW-0804">Transcription</keyword>
<dbReference type="Pfam" id="PF00027">
    <property type="entry name" value="cNMP_binding"/>
    <property type="match status" value="1"/>
</dbReference>
<organism evidence="5 6">
    <name type="scientific">Vibrio lentus</name>
    <dbReference type="NCBI Taxonomy" id="136468"/>
    <lineage>
        <taxon>Bacteria</taxon>
        <taxon>Pseudomonadati</taxon>
        <taxon>Pseudomonadota</taxon>
        <taxon>Gammaproteobacteria</taxon>
        <taxon>Vibrionales</taxon>
        <taxon>Vibrionaceae</taxon>
        <taxon>Vibrio</taxon>
    </lineage>
</organism>
<protein>
    <submittedName>
        <fullName evidence="5">Crp/Fnr family transcriptional regulator</fullName>
    </submittedName>
</protein>
<proteinExistence type="predicted"/>
<comment type="caution">
    <text evidence="5">The sequence shown here is derived from an EMBL/GenBank/DDBJ whole genome shotgun (WGS) entry which is preliminary data.</text>
</comment>
<sequence length="250" mass="28520">MCKILHSNFVPTMSSEEQHSMLELVLRHDPTLNQLNQLDPKAVEEIVGAARIEAYKVPTLLNSAYTAVDTMRLVVKGHIELMSYSESGDEACIAMLGPNSWLTWIGCFDEQPTNHNFYSSSDAIVVAIPVKKMRDIADRYPELYKIAIREISFRFRLLMEWTTESVLLKNEFRVAKLLLLVSRLNGMPNELNPILYTQDKLAHLSRCTRQTLSRSLQQLAKEGMIEIGYRRIDIINEDKLNAFISEGLAC</sequence>
<dbReference type="InterPro" id="IPR012318">
    <property type="entry name" value="HTH_CRP"/>
</dbReference>
<dbReference type="InterPro" id="IPR036388">
    <property type="entry name" value="WH-like_DNA-bd_sf"/>
</dbReference>
<evidence type="ECO:0000256" key="3">
    <source>
        <dbReference type="ARBA" id="ARBA00023163"/>
    </source>
</evidence>
<dbReference type="RefSeq" id="WP_099165812.1">
    <property type="nucleotide sequence ID" value="NZ_JAJGZU010000001.1"/>
</dbReference>
<evidence type="ECO:0000256" key="1">
    <source>
        <dbReference type="ARBA" id="ARBA00023015"/>
    </source>
</evidence>
<accession>A0A4U2F098</accession>
<dbReference type="Proteomes" id="UP000305840">
    <property type="component" value="Unassembled WGS sequence"/>
</dbReference>
<evidence type="ECO:0000313" key="6">
    <source>
        <dbReference type="Proteomes" id="UP000305840"/>
    </source>
</evidence>
<keyword evidence="2" id="KW-0238">DNA-binding</keyword>
<name>A0A4U2F098_9VIBR</name>
<dbReference type="PROSITE" id="PS51063">
    <property type="entry name" value="HTH_CRP_2"/>
    <property type="match status" value="1"/>
</dbReference>
<feature type="domain" description="HTH crp-type" evidence="4">
    <location>
        <begin position="168"/>
        <end position="238"/>
    </location>
</feature>
<dbReference type="InterPro" id="IPR000595">
    <property type="entry name" value="cNMP-bd_dom"/>
</dbReference>
<dbReference type="GO" id="GO:0006355">
    <property type="term" value="P:regulation of DNA-templated transcription"/>
    <property type="evidence" value="ECO:0007669"/>
    <property type="project" value="InterPro"/>
</dbReference>
<dbReference type="InterPro" id="IPR018490">
    <property type="entry name" value="cNMP-bd_dom_sf"/>
</dbReference>
<gene>
    <name evidence="5" type="ORF">FCV91_13170</name>
</gene>
<evidence type="ECO:0000256" key="2">
    <source>
        <dbReference type="ARBA" id="ARBA00023125"/>
    </source>
</evidence>
<dbReference type="Pfam" id="PF13545">
    <property type="entry name" value="HTH_Crp_2"/>
    <property type="match status" value="1"/>
</dbReference>
<dbReference type="CDD" id="cd00038">
    <property type="entry name" value="CAP_ED"/>
    <property type="match status" value="1"/>
</dbReference>
<evidence type="ECO:0000259" key="4">
    <source>
        <dbReference type="PROSITE" id="PS51063"/>
    </source>
</evidence>
<evidence type="ECO:0000313" key="5">
    <source>
        <dbReference type="EMBL" id="TKG08182.1"/>
    </source>
</evidence>
<dbReference type="Gene3D" id="1.10.10.10">
    <property type="entry name" value="Winged helix-like DNA-binding domain superfamily/Winged helix DNA-binding domain"/>
    <property type="match status" value="1"/>
</dbReference>
<dbReference type="SUPFAM" id="SSF51206">
    <property type="entry name" value="cAMP-binding domain-like"/>
    <property type="match status" value="1"/>
</dbReference>
<keyword evidence="1" id="KW-0805">Transcription regulation</keyword>
<dbReference type="SUPFAM" id="SSF46785">
    <property type="entry name" value="Winged helix' DNA-binding domain"/>
    <property type="match status" value="1"/>
</dbReference>
<dbReference type="GO" id="GO:0003677">
    <property type="term" value="F:DNA binding"/>
    <property type="evidence" value="ECO:0007669"/>
    <property type="project" value="UniProtKB-KW"/>
</dbReference>
<dbReference type="AlphaFoldDB" id="A0A4U2F098"/>
<dbReference type="EMBL" id="SYVO01000045">
    <property type="protein sequence ID" value="TKG08182.1"/>
    <property type="molecule type" value="Genomic_DNA"/>
</dbReference>
<dbReference type="SMART" id="SM00419">
    <property type="entry name" value="HTH_CRP"/>
    <property type="match status" value="1"/>
</dbReference>